<evidence type="ECO:0000256" key="2">
    <source>
        <dbReference type="ARBA" id="ARBA00022692"/>
    </source>
</evidence>
<evidence type="ECO:0000256" key="3">
    <source>
        <dbReference type="ARBA" id="ARBA00022989"/>
    </source>
</evidence>
<evidence type="ECO:0000256" key="6">
    <source>
        <dbReference type="SAM" id="Phobius"/>
    </source>
</evidence>
<dbReference type="InterPro" id="IPR036259">
    <property type="entry name" value="MFS_trans_sf"/>
</dbReference>
<feature type="transmembrane region" description="Helical" evidence="6">
    <location>
        <begin position="337"/>
        <end position="358"/>
    </location>
</feature>
<dbReference type="SUPFAM" id="SSF103473">
    <property type="entry name" value="MFS general substrate transporter"/>
    <property type="match status" value="1"/>
</dbReference>
<protein>
    <submittedName>
        <fullName evidence="8">MFS transporter</fullName>
    </submittedName>
</protein>
<feature type="region of interest" description="Disordered" evidence="5">
    <location>
        <begin position="391"/>
        <end position="413"/>
    </location>
</feature>
<dbReference type="GeneID" id="97279294"/>
<proteinExistence type="predicted"/>
<keyword evidence="3 6" id="KW-1133">Transmembrane helix</keyword>
<dbReference type="InterPro" id="IPR020846">
    <property type="entry name" value="MFS_dom"/>
</dbReference>
<feature type="transmembrane region" description="Helical" evidence="6">
    <location>
        <begin position="364"/>
        <end position="385"/>
    </location>
</feature>
<dbReference type="InterPro" id="IPR011701">
    <property type="entry name" value="MFS"/>
</dbReference>
<feature type="transmembrane region" description="Helical" evidence="6">
    <location>
        <begin position="306"/>
        <end position="325"/>
    </location>
</feature>
<dbReference type="InterPro" id="IPR051788">
    <property type="entry name" value="MFS_Transporter"/>
</dbReference>
<feature type="transmembrane region" description="Helical" evidence="6">
    <location>
        <begin position="143"/>
        <end position="160"/>
    </location>
</feature>
<evidence type="ECO:0000313" key="9">
    <source>
        <dbReference type="Proteomes" id="UP001622557"/>
    </source>
</evidence>
<evidence type="ECO:0000256" key="4">
    <source>
        <dbReference type="ARBA" id="ARBA00023136"/>
    </source>
</evidence>
<evidence type="ECO:0000256" key="5">
    <source>
        <dbReference type="SAM" id="MobiDB-lite"/>
    </source>
</evidence>
<feature type="transmembrane region" description="Helical" evidence="6">
    <location>
        <begin position="166"/>
        <end position="189"/>
    </location>
</feature>
<feature type="transmembrane region" description="Helical" evidence="6">
    <location>
        <begin position="251"/>
        <end position="269"/>
    </location>
</feature>
<gene>
    <name evidence="8" type="ORF">OG350_02680</name>
</gene>
<reference evidence="8 9" key="1">
    <citation type="submission" date="2022-10" db="EMBL/GenBank/DDBJ databases">
        <title>The complete genomes of actinobacterial strains from the NBC collection.</title>
        <authorList>
            <person name="Joergensen T.S."/>
            <person name="Alvarez Arevalo M."/>
            <person name="Sterndorff E.B."/>
            <person name="Faurdal D."/>
            <person name="Vuksanovic O."/>
            <person name="Mourched A.-S."/>
            <person name="Charusanti P."/>
            <person name="Shaw S."/>
            <person name="Blin K."/>
            <person name="Weber T."/>
        </authorList>
    </citation>
    <scope>NUCLEOTIDE SEQUENCE [LARGE SCALE GENOMIC DNA]</scope>
    <source>
        <strain evidence="8 9">NBC_00156</strain>
    </source>
</reference>
<keyword evidence="2 6" id="KW-0812">Transmembrane</keyword>
<dbReference type="Proteomes" id="UP001622557">
    <property type="component" value="Chromosome"/>
</dbReference>
<dbReference type="EMBL" id="CP108164">
    <property type="protein sequence ID" value="WTQ79271.1"/>
    <property type="molecule type" value="Genomic_DNA"/>
</dbReference>
<name>A0ABZ1KL17_STRAH</name>
<dbReference type="PANTHER" id="PTHR23514:SF13">
    <property type="entry name" value="INNER MEMBRANE PROTEIN YBJJ"/>
    <property type="match status" value="1"/>
</dbReference>
<feature type="transmembrane region" description="Helical" evidence="6">
    <location>
        <begin position="281"/>
        <end position="300"/>
    </location>
</feature>
<feature type="transmembrane region" description="Helical" evidence="6">
    <location>
        <begin position="216"/>
        <end position="239"/>
    </location>
</feature>
<dbReference type="Pfam" id="PF07690">
    <property type="entry name" value="MFS_1"/>
    <property type="match status" value="2"/>
</dbReference>
<feature type="transmembrane region" description="Helical" evidence="6">
    <location>
        <begin position="49"/>
        <end position="68"/>
    </location>
</feature>
<dbReference type="PROSITE" id="PS50850">
    <property type="entry name" value="MFS"/>
    <property type="match status" value="1"/>
</dbReference>
<evidence type="ECO:0000256" key="1">
    <source>
        <dbReference type="ARBA" id="ARBA00004651"/>
    </source>
</evidence>
<evidence type="ECO:0000313" key="8">
    <source>
        <dbReference type="EMBL" id="WTQ79271.1"/>
    </source>
</evidence>
<dbReference type="Gene3D" id="1.20.1250.20">
    <property type="entry name" value="MFS general substrate transporter like domains"/>
    <property type="match status" value="2"/>
</dbReference>
<feature type="transmembrane region" description="Helical" evidence="6">
    <location>
        <begin position="103"/>
        <end position="122"/>
    </location>
</feature>
<keyword evidence="4 6" id="KW-0472">Membrane</keyword>
<feature type="transmembrane region" description="Helical" evidence="6">
    <location>
        <begin position="80"/>
        <end position="97"/>
    </location>
</feature>
<dbReference type="PANTHER" id="PTHR23514">
    <property type="entry name" value="BYPASS OF STOP CODON PROTEIN 6"/>
    <property type="match status" value="1"/>
</dbReference>
<feature type="domain" description="Major facilitator superfamily (MFS) profile" evidence="7">
    <location>
        <begin position="1"/>
        <end position="386"/>
    </location>
</feature>
<keyword evidence="9" id="KW-1185">Reference proteome</keyword>
<evidence type="ECO:0000259" key="7">
    <source>
        <dbReference type="PROSITE" id="PS50850"/>
    </source>
</evidence>
<organism evidence="8 9">
    <name type="scientific">Streptomyces achromogenes</name>
    <dbReference type="NCBI Taxonomy" id="67255"/>
    <lineage>
        <taxon>Bacteria</taxon>
        <taxon>Bacillati</taxon>
        <taxon>Actinomycetota</taxon>
        <taxon>Actinomycetes</taxon>
        <taxon>Kitasatosporales</taxon>
        <taxon>Streptomycetaceae</taxon>
        <taxon>Streptomyces</taxon>
    </lineage>
</organism>
<comment type="subcellular location">
    <subcellularLocation>
        <location evidence="1">Cell membrane</location>
        <topology evidence="1">Multi-pass membrane protein</topology>
    </subcellularLocation>
</comment>
<dbReference type="CDD" id="cd17393">
    <property type="entry name" value="MFS_MosC_like"/>
    <property type="match status" value="1"/>
</dbReference>
<dbReference type="RefSeq" id="WP_405445056.1">
    <property type="nucleotide sequence ID" value="NZ_CP108164.1"/>
</dbReference>
<sequence>MDTTATDRTVLRRGRTATSLLFLLFGAALGAWTSRIPSVKSHLDLGDGLLSLALLAFALGAIVGMMVLGRLTDRYGSTRVMVPTALLEGVLLVPPAYMPDLAALMLALFLFGLVHGTLNIAMNANAIEVQRAWGRPIMSSFHAVYSIGGFLGSAAGGLFARQELSARATFLSVGGCVVLLALWAALWALPAGTGDTAPQDAPAGPAGRGVIRSPQLWFLGALAMCALVGEGTAADWSAVYLHEDLGGSPGFAASAFAAFSAAMTAGRLLGDRLTARFGPVALVRACGVLASVGMTAALIIGRPWAGVAGFACLGAGMSCIAPQVYSAAGQRDPARAGAALSLVVSLGYVGFLIGPIVIGSVSTFVGLPLALGLPALLVFLVALGAPALRPAGPTPEAPGRTEDTGLVPGPGRG</sequence>
<accession>A0ABZ1KL17</accession>